<dbReference type="EMBL" id="JACHDB010000002">
    <property type="protein sequence ID" value="MBB5436034.1"/>
    <property type="molecule type" value="Genomic_DNA"/>
</dbReference>
<accession>A0A7W8QTP1</accession>
<dbReference type="GO" id="GO:0005840">
    <property type="term" value="C:ribosome"/>
    <property type="evidence" value="ECO:0007669"/>
    <property type="project" value="UniProtKB-KW"/>
</dbReference>
<dbReference type="RefSeq" id="WP_184399280.1">
    <property type="nucleotide sequence ID" value="NZ_BAAAJD010000037.1"/>
</dbReference>
<evidence type="ECO:0000313" key="1">
    <source>
        <dbReference type="EMBL" id="MBB5436034.1"/>
    </source>
</evidence>
<dbReference type="AlphaFoldDB" id="A0A7W8QTP1"/>
<keyword evidence="2" id="KW-1185">Reference proteome</keyword>
<name>A0A7W8QTP1_9ACTN</name>
<dbReference type="Proteomes" id="UP000572635">
    <property type="component" value="Unassembled WGS sequence"/>
</dbReference>
<comment type="caution">
    <text evidence="1">The sequence shown here is derived from an EMBL/GenBank/DDBJ whole genome shotgun (WGS) entry which is preliminary data.</text>
</comment>
<proteinExistence type="predicted"/>
<dbReference type="GO" id="GO:0016740">
    <property type="term" value="F:transferase activity"/>
    <property type="evidence" value="ECO:0007669"/>
    <property type="project" value="UniProtKB-KW"/>
</dbReference>
<evidence type="ECO:0000313" key="2">
    <source>
        <dbReference type="Proteomes" id="UP000572635"/>
    </source>
</evidence>
<sequence>MKRQALLKALREAAQERGEELEFVRHGGRHDLYRVGNHQFPIARHADIPERTARKTIQEVRNL</sequence>
<reference evidence="1 2" key="1">
    <citation type="submission" date="2020-08" db="EMBL/GenBank/DDBJ databases">
        <title>Sequencing the genomes of 1000 actinobacteria strains.</title>
        <authorList>
            <person name="Klenk H.-P."/>
        </authorList>
    </citation>
    <scope>NUCLEOTIDE SEQUENCE [LARGE SCALE GENOMIC DNA]</scope>
    <source>
        <strain evidence="1 2">DSM 44551</strain>
    </source>
</reference>
<keyword evidence="1" id="KW-0808">Transferase</keyword>
<organism evidence="1 2">
    <name type="scientific">Nocardiopsis composta</name>
    <dbReference type="NCBI Taxonomy" id="157465"/>
    <lineage>
        <taxon>Bacteria</taxon>
        <taxon>Bacillati</taxon>
        <taxon>Actinomycetota</taxon>
        <taxon>Actinomycetes</taxon>
        <taxon>Streptosporangiales</taxon>
        <taxon>Nocardiopsidaceae</taxon>
        <taxon>Nocardiopsis</taxon>
    </lineage>
</organism>
<gene>
    <name evidence="1" type="ORF">HDA36_006182</name>
</gene>
<keyword evidence="1" id="KW-0689">Ribosomal protein</keyword>
<keyword evidence="1" id="KW-0687">Ribonucleoprotein</keyword>
<protein>
    <submittedName>
        <fullName evidence="1">Ribosomal protein S12 methylthiotransferase accessory factor YcaO</fullName>
    </submittedName>
</protein>